<gene>
    <name evidence="2" type="ORF">MKW98_014757</name>
</gene>
<evidence type="ECO:0000313" key="2">
    <source>
        <dbReference type="EMBL" id="KAI3904577.1"/>
    </source>
</evidence>
<name>A0AAD4XCW9_9MAGN</name>
<proteinExistence type="predicted"/>
<feature type="region of interest" description="Disordered" evidence="1">
    <location>
        <begin position="32"/>
        <end position="51"/>
    </location>
</feature>
<dbReference type="AlphaFoldDB" id="A0AAD4XCW9"/>
<accession>A0AAD4XCW9</accession>
<organism evidence="2 3">
    <name type="scientific">Papaver atlanticum</name>
    <dbReference type="NCBI Taxonomy" id="357466"/>
    <lineage>
        <taxon>Eukaryota</taxon>
        <taxon>Viridiplantae</taxon>
        <taxon>Streptophyta</taxon>
        <taxon>Embryophyta</taxon>
        <taxon>Tracheophyta</taxon>
        <taxon>Spermatophyta</taxon>
        <taxon>Magnoliopsida</taxon>
        <taxon>Ranunculales</taxon>
        <taxon>Papaveraceae</taxon>
        <taxon>Papaveroideae</taxon>
        <taxon>Papaver</taxon>
    </lineage>
</organism>
<keyword evidence="3" id="KW-1185">Reference proteome</keyword>
<dbReference type="EMBL" id="JAJJMB010011095">
    <property type="protein sequence ID" value="KAI3904577.1"/>
    <property type="molecule type" value="Genomic_DNA"/>
</dbReference>
<comment type="caution">
    <text evidence="2">The sequence shown here is derived from an EMBL/GenBank/DDBJ whole genome shotgun (WGS) entry which is preliminary data.</text>
</comment>
<dbReference type="Proteomes" id="UP001202328">
    <property type="component" value="Unassembled WGS sequence"/>
</dbReference>
<reference evidence="2" key="1">
    <citation type="submission" date="2022-04" db="EMBL/GenBank/DDBJ databases">
        <title>A functionally conserved STORR gene fusion in Papaver species that diverged 16.8 million years ago.</title>
        <authorList>
            <person name="Catania T."/>
        </authorList>
    </citation>
    <scope>NUCLEOTIDE SEQUENCE</scope>
    <source>
        <strain evidence="2">S-188037</strain>
    </source>
</reference>
<sequence>MILHIPKNRNPEAQYLREIFEDYKHRDEDELIHSSKEAIDPRSKERENYYQKGKRCTVNKRYRKHSRELGLYSEG</sequence>
<evidence type="ECO:0000313" key="3">
    <source>
        <dbReference type="Proteomes" id="UP001202328"/>
    </source>
</evidence>
<protein>
    <submittedName>
        <fullName evidence="2">Uncharacterized protein</fullName>
    </submittedName>
</protein>
<evidence type="ECO:0000256" key="1">
    <source>
        <dbReference type="SAM" id="MobiDB-lite"/>
    </source>
</evidence>
<feature type="compositionally biased region" description="Basic and acidic residues" evidence="1">
    <location>
        <begin position="32"/>
        <end position="49"/>
    </location>
</feature>